<gene>
    <name evidence="6" type="ORF">D1953_00025</name>
</gene>
<name>A0A398BIR7_9BACI</name>
<sequence length="623" mass="68086">MTNCTKILTCVLTFMLVCSGFPVLSHAETIQSSSDKAIVLSENEELVPVLKEETANSEILTSIPNQSEVYVLHTGTSYTYISFTDPLTDKEITGYIQNSLISVPETADPDSINTKMNEESLDSALEETRTPNETTSSETKTKALAAEQQTESEVIAEQVPSSSESETIEAPAPTMRGLVVQDSTNVYAQAEGNADVLKSYPEGSILKYASFNDDWYICKVYVNGVATTSFINKEDVETIDSEQMTLTGIANDELSVYSKATTNSNVLKSYVQGSVLKYKTFSSEWYEATIYSSGKAVKGYISTTDVEDSVTPQESLSGVTPTKVSVYAKASTSSKKLKSYSSGTTLKYKTFTSEWYVATVYVSGIATKGYIKKSDMEAKGTTYYVYGASSLNIREGAGTNYDIVTAVRKGQAVTLFETKGNWGRIETSSGITGWASLSYLTKTKPSQGLEDRVIVIDAGHGGKDPGAYYIEKNLTLQTAKQLQTLLKKAGAKVVMTRSTDTYLTLAQRVAVSHNNKADAFVSLHYNSSSSSSAKGIETFYWATNVNEKTLAQYVQAEVVKQTGLSNRGVRTGNFHVIRENKKPAILVELGFLSNTTERNKVSTEAYQYKSAVGIYKGLEKYFD</sequence>
<dbReference type="PANTHER" id="PTHR30404:SF0">
    <property type="entry name" value="N-ACETYLMURAMOYL-L-ALANINE AMIDASE AMIC"/>
    <property type="match status" value="1"/>
</dbReference>
<feature type="domain" description="SH3b" evidence="5">
    <location>
        <begin position="380"/>
        <end position="444"/>
    </location>
</feature>
<dbReference type="SUPFAM" id="SSF53187">
    <property type="entry name" value="Zn-dependent exopeptidases"/>
    <property type="match status" value="1"/>
</dbReference>
<dbReference type="PROSITE" id="PS51781">
    <property type="entry name" value="SH3B"/>
    <property type="match status" value="1"/>
</dbReference>
<evidence type="ECO:0000256" key="2">
    <source>
        <dbReference type="ARBA" id="ARBA00023316"/>
    </source>
</evidence>
<comment type="caution">
    <text evidence="6">The sequence shown here is derived from an EMBL/GenBank/DDBJ whole genome shotgun (WGS) entry which is preliminary data.</text>
</comment>
<evidence type="ECO:0000313" key="6">
    <source>
        <dbReference type="EMBL" id="RID89544.1"/>
    </source>
</evidence>
<dbReference type="AlphaFoldDB" id="A0A398BIR7"/>
<dbReference type="Pfam" id="PF08239">
    <property type="entry name" value="SH3_3"/>
    <property type="match status" value="1"/>
</dbReference>
<feature type="region of interest" description="Disordered" evidence="3">
    <location>
        <begin position="120"/>
        <end position="147"/>
    </location>
</feature>
<evidence type="ECO:0000259" key="5">
    <source>
        <dbReference type="PROSITE" id="PS51781"/>
    </source>
</evidence>
<evidence type="ECO:0000256" key="1">
    <source>
        <dbReference type="ARBA" id="ARBA00022801"/>
    </source>
</evidence>
<dbReference type="InterPro" id="IPR003646">
    <property type="entry name" value="SH3-like_bac-type"/>
</dbReference>
<evidence type="ECO:0000313" key="7">
    <source>
        <dbReference type="Proteomes" id="UP000266016"/>
    </source>
</evidence>
<dbReference type="Proteomes" id="UP000266016">
    <property type="component" value="Unassembled WGS sequence"/>
</dbReference>
<dbReference type="EMBL" id="QWVS01000001">
    <property type="protein sequence ID" value="RID89544.1"/>
    <property type="molecule type" value="Genomic_DNA"/>
</dbReference>
<dbReference type="SMART" id="SM00287">
    <property type="entry name" value="SH3b"/>
    <property type="match status" value="5"/>
</dbReference>
<dbReference type="GO" id="GO:0030288">
    <property type="term" value="C:outer membrane-bounded periplasmic space"/>
    <property type="evidence" value="ECO:0007669"/>
    <property type="project" value="TreeGrafter"/>
</dbReference>
<dbReference type="GO" id="GO:0009253">
    <property type="term" value="P:peptidoglycan catabolic process"/>
    <property type="evidence" value="ECO:0007669"/>
    <property type="project" value="InterPro"/>
</dbReference>
<dbReference type="GO" id="GO:0071555">
    <property type="term" value="P:cell wall organization"/>
    <property type="evidence" value="ECO:0007669"/>
    <property type="project" value="UniProtKB-KW"/>
</dbReference>
<feature type="signal peptide" evidence="4">
    <location>
        <begin position="1"/>
        <end position="27"/>
    </location>
</feature>
<dbReference type="PANTHER" id="PTHR30404">
    <property type="entry name" value="N-ACETYLMURAMOYL-L-ALANINE AMIDASE"/>
    <property type="match status" value="1"/>
</dbReference>
<evidence type="ECO:0000256" key="4">
    <source>
        <dbReference type="SAM" id="SignalP"/>
    </source>
</evidence>
<proteinExistence type="predicted"/>
<evidence type="ECO:0000256" key="3">
    <source>
        <dbReference type="SAM" id="MobiDB-lite"/>
    </source>
</evidence>
<keyword evidence="7" id="KW-1185">Reference proteome</keyword>
<keyword evidence="4" id="KW-0732">Signal</keyword>
<organism evidence="6 7">
    <name type="scientific">Peribacillus asahii</name>
    <dbReference type="NCBI Taxonomy" id="228899"/>
    <lineage>
        <taxon>Bacteria</taxon>
        <taxon>Bacillati</taxon>
        <taxon>Bacillota</taxon>
        <taxon>Bacilli</taxon>
        <taxon>Bacillales</taxon>
        <taxon>Bacillaceae</taxon>
        <taxon>Peribacillus</taxon>
    </lineage>
</organism>
<dbReference type="InterPro" id="IPR002508">
    <property type="entry name" value="MurNAc-LAA_cat"/>
</dbReference>
<dbReference type="Gene3D" id="3.40.630.40">
    <property type="entry name" value="Zn-dependent exopeptidases"/>
    <property type="match status" value="1"/>
</dbReference>
<dbReference type="SMART" id="SM00646">
    <property type="entry name" value="Ami_3"/>
    <property type="match status" value="1"/>
</dbReference>
<reference evidence="6 7" key="1">
    <citation type="submission" date="2018-08" db="EMBL/GenBank/DDBJ databases">
        <title>Bacillus jemisoniae sp. nov., Bacillus chryseoplanitiae sp. nov., Bacillus resnikiae sp. nov., and Bacillus frankliniae sp. nov., isolated from Viking spacecraft and associated surfaces.</title>
        <authorList>
            <person name="Seuylemezian A."/>
            <person name="Vaishampayan P."/>
        </authorList>
    </citation>
    <scope>NUCLEOTIDE SEQUENCE [LARGE SCALE GENOMIC DNA]</scope>
    <source>
        <strain evidence="6 7">MA001</strain>
    </source>
</reference>
<dbReference type="InterPro" id="IPR050695">
    <property type="entry name" value="N-acetylmuramoyl_amidase_3"/>
</dbReference>
<keyword evidence="1" id="KW-0378">Hydrolase</keyword>
<dbReference type="RefSeq" id="WP_119115111.1">
    <property type="nucleotide sequence ID" value="NZ_QWVS01000001.1"/>
</dbReference>
<dbReference type="CDD" id="cd02696">
    <property type="entry name" value="MurNAc-LAA"/>
    <property type="match status" value="1"/>
</dbReference>
<dbReference type="Pfam" id="PF01520">
    <property type="entry name" value="Amidase_3"/>
    <property type="match status" value="1"/>
</dbReference>
<keyword evidence="2" id="KW-0961">Cell wall biogenesis/degradation</keyword>
<dbReference type="Gene3D" id="2.30.30.40">
    <property type="entry name" value="SH3 Domains"/>
    <property type="match status" value="3"/>
</dbReference>
<dbReference type="GO" id="GO:0008745">
    <property type="term" value="F:N-acetylmuramoyl-L-alanine amidase activity"/>
    <property type="evidence" value="ECO:0007669"/>
    <property type="project" value="InterPro"/>
</dbReference>
<protein>
    <recommendedName>
        <fullName evidence="5">SH3b domain-containing protein</fullName>
    </recommendedName>
</protein>
<accession>A0A398BIR7</accession>
<feature type="chain" id="PRO_5017369438" description="SH3b domain-containing protein" evidence="4">
    <location>
        <begin position="28"/>
        <end position="623"/>
    </location>
</feature>